<dbReference type="GeneID" id="20198131"/>
<feature type="domain" description="Calponin-homology (CH)" evidence="3">
    <location>
        <begin position="38"/>
        <end position="144"/>
    </location>
</feature>
<dbReference type="InterPro" id="IPR001715">
    <property type="entry name" value="CH_dom"/>
</dbReference>
<dbReference type="AlphaFoldDB" id="T1ENI1"/>
<dbReference type="SUPFAM" id="SSF47576">
    <property type="entry name" value="Calponin-homology domain, CH-domain"/>
    <property type="match status" value="1"/>
</dbReference>
<evidence type="ECO:0000313" key="5">
    <source>
        <dbReference type="EnsemblMetazoa" id="HelroP159034"/>
    </source>
</evidence>
<evidence type="ECO:0000256" key="1">
    <source>
        <dbReference type="SAM" id="MobiDB-lite"/>
    </source>
</evidence>
<sequence length="209" mass="24073">MNDSVLTGRIGADMSDTRNDGGSDDDHYDFHEYDGKFSAILQETGKWIEMITKEKLRYPLDFLKSLQDGVILCKLLNSLKRGCIKKINMMQTPVAYLDNLSLFQNVCRQEFNMQDCQLFDIRDLDDLDIRGTIEWDVADVADVDDEDCDDDKETILYLTRNQEEFVKETVRRINKLLLLSISGECSLFGSLLFSGFHIFCKPDYTCGRC</sequence>
<dbReference type="GO" id="GO:0030155">
    <property type="term" value="P:regulation of cell adhesion"/>
    <property type="evidence" value="ECO:0007669"/>
    <property type="project" value="InterPro"/>
</dbReference>
<dbReference type="KEGG" id="hro:HELRODRAFT_159034"/>
<evidence type="ECO:0000313" key="6">
    <source>
        <dbReference type="Proteomes" id="UP000015101"/>
    </source>
</evidence>
<keyword evidence="6" id="KW-1185">Reference proteome</keyword>
<dbReference type="PANTHER" id="PTHR46767">
    <property type="entry name" value="LIM DOMAIN ONLY PROTEIN 7"/>
    <property type="match status" value="1"/>
</dbReference>
<dbReference type="CTD" id="20198131"/>
<name>T1ENI1_HELRO</name>
<dbReference type="eggNOG" id="KOG1704">
    <property type="taxonomic scope" value="Eukaryota"/>
</dbReference>
<dbReference type="HOGENOM" id="CLU_1316678_0_0_1"/>
<dbReference type="PROSITE" id="PS50021">
    <property type="entry name" value="CH"/>
    <property type="match status" value="1"/>
</dbReference>
<dbReference type="STRING" id="6412.T1ENI1"/>
<dbReference type="PANTHER" id="PTHR46767:SF1">
    <property type="entry name" value="LIM DOMAIN ONLY PROTEIN 7"/>
    <property type="match status" value="1"/>
</dbReference>
<organism evidence="5 6">
    <name type="scientific">Helobdella robusta</name>
    <name type="common">Californian leech</name>
    <dbReference type="NCBI Taxonomy" id="6412"/>
    <lineage>
        <taxon>Eukaryota</taxon>
        <taxon>Metazoa</taxon>
        <taxon>Spiralia</taxon>
        <taxon>Lophotrochozoa</taxon>
        <taxon>Annelida</taxon>
        <taxon>Clitellata</taxon>
        <taxon>Hirudinea</taxon>
        <taxon>Rhynchobdellida</taxon>
        <taxon>Glossiphoniidae</taxon>
        <taxon>Helobdella</taxon>
    </lineage>
</organism>
<evidence type="ECO:0000259" key="3">
    <source>
        <dbReference type="PROSITE" id="PS50021"/>
    </source>
</evidence>
<dbReference type="SMART" id="SM00033">
    <property type="entry name" value="CH"/>
    <property type="match status" value="1"/>
</dbReference>
<dbReference type="InterPro" id="IPR029978">
    <property type="entry name" value="LMO-7"/>
</dbReference>
<dbReference type="InParanoid" id="T1ENI1"/>
<feature type="transmembrane region" description="Helical" evidence="2">
    <location>
        <begin position="176"/>
        <end position="199"/>
    </location>
</feature>
<dbReference type="Gene3D" id="1.10.418.10">
    <property type="entry name" value="Calponin-like domain"/>
    <property type="match status" value="1"/>
</dbReference>
<reference evidence="5" key="3">
    <citation type="submission" date="2015-06" db="UniProtKB">
        <authorList>
            <consortium name="EnsemblMetazoa"/>
        </authorList>
    </citation>
    <scope>IDENTIFICATION</scope>
</reference>
<dbReference type="Pfam" id="PF00307">
    <property type="entry name" value="CH"/>
    <property type="match status" value="1"/>
</dbReference>
<evidence type="ECO:0000256" key="2">
    <source>
        <dbReference type="SAM" id="Phobius"/>
    </source>
</evidence>
<dbReference type="OrthoDB" id="15627at2759"/>
<dbReference type="GO" id="GO:0023051">
    <property type="term" value="P:regulation of signaling"/>
    <property type="evidence" value="ECO:0007669"/>
    <property type="project" value="InterPro"/>
</dbReference>
<keyword evidence="2" id="KW-0812">Transmembrane</keyword>
<dbReference type="EMBL" id="KB095811">
    <property type="protein sequence ID" value="ESO12489.1"/>
    <property type="molecule type" value="Genomic_DNA"/>
</dbReference>
<keyword evidence="2" id="KW-0472">Membrane</keyword>
<evidence type="ECO:0000313" key="4">
    <source>
        <dbReference type="EMBL" id="ESO12489.1"/>
    </source>
</evidence>
<dbReference type="EnsemblMetazoa" id="HelroT159034">
    <property type="protein sequence ID" value="HelroP159034"/>
    <property type="gene ID" value="HelroG159034"/>
</dbReference>
<reference evidence="4 6" key="2">
    <citation type="journal article" date="2013" name="Nature">
        <title>Insights into bilaterian evolution from three spiralian genomes.</title>
        <authorList>
            <person name="Simakov O."/>
            <person name="Marletaz F."/>
            <person name="Cho S.J."/>
            <person name="Edsinger-Gonzales E."/>
            <person name="Havlak P."/>
            <person name="Hellsten U."/>
            <person name="Kuo D.H."/>
            <person name="Larsson T."/>
            <person name="Lv J."/>
            <person name="Arendt D."/>
            <person name="Savage R."/>
            <person name="Osoegawa K."/>
            <person name="de Jong P."/>
            <person name="Grimwood J."/>
            <person name="Chapman J.A."/>
            <person name="Shapiro H."/>
            <person name="Aerts A."/>
            <person name="Otillar R.P."/>
            <person name="Terry A.Y."/>
            <person name="Boore J.L."/>
            <person name="Grigoriev I.V."/>
            <person name="Lindberg D.R."/>
            <person name="Seaver E.C."/>
            <person name="Weisblat D.A."/>
            <person name="Putnam N.H."/>
            <person name="Rokhsar D.S."/>
        </authorList>
    </citation>
    <scope>NUCLEOTIDE SEQUENCE</scope>
</reference>
<protein>
    <recommendedName>
        <fullName evidence="3">Calponin-homology (CH) domain-containing protein</fullName>
    </recommendedName>
</protein>
<dbReference type="EMBL" id="AMQM01000177">
    <property type="status" value="NOT_ANNOTATED_CDS"/>
    <property type="molecule type" value="Genomic_DNA"/>
</dbReference>
<dbReference type="Proteomes" id="UP000015101">
    <property type="component" value="Unassembled WGS sequence"/>
</dbReference>
<dbReference type="InterPro" id="IPR036872">
    <property type="entry name" value="CH_dom_sf"/>
</dbReference>
<accession>T1ENI1</accession>
<reference evidence="6" key="1">
    <citation type="submission" date="2012-12" db="EMBL/GenBank/DDBJ databases">
        <authorList>
            <person name="Hellsten U."/>
            <person name="Grimwood J."/>
            <person name="Chapman J.A."/>
            <person name="Shapiro H."/>
            <person name="Aerts A."/>
            <person name="Otillar R.P."/>
            <person name="Terry A.Y."/>
            <person name="Boore J.L."/>
            <person name="Simakov O."/>
            <person name="Marletaz F."/>
            <person name="Cho S.-J."/>
            <person name="Edsinger-Gonzales E."/>
            <person name="Havlak P."/>
            <person name="Kuo D.-H."/>
            <person name="Larsson T."/>
            <person name="Lv J."/>
            <person name="Arendt D."/>
            <person name="Savage R."/>
            <person name="Osoegawa K."/>
            <person name="de Jong P."/>
            <person name="Lindberg D.R."/>
            <person name="Seaver E.C."/>
            <person name="Weisblat D.A."/>
            <person name="Putnam N.H."/>
            <person name="Grigoriev I.V."/>
            <person name="Rokhsar D.S."/>
        </authorList>
    </citation>
    <scope>NUCLEOTIDE SEQUENCE</scope>
</reference>
<proteinExistence type="predicted"/>
<dbReference type="RefSeq" id="XP_009009209.1">
    <property type="nucleotide sequence ID" value="XM_009010961.1"/>
</dbReference>
<feature type="region of interest" description="Disordered" evidence="1">
    <location>
        <begin position="1"/>
        <end position="23"/>
    </location>
</feature>
<keyword evidence="2" id="KW-1133">Transmembrane helix</keyword>
<gene>
    <name evidence="5" type="primary">20198131</name>
    <name evidence="4" type="ORF">HELRODRAFT_159034</name>
</gene>